<dbReference type="PANTHER" id="PTHR11358:SF26">
    <property type="entry name" value="GUANIDINO ACID HYDROLASE, MITOCHONDRIAL"/>
    <property type="match status" value="1"/>
</dbReference>
<dbReference type="InterPro" id="IPR006035">
    <property type="entry name" value="Ureohydrolase"/>
</dbReference>
<dbReference type="InterPro" id="IPR023696">
    <property type="entry name" value="Ureohydrolase_dom_sf"/>
</dbReference>
<proteinExistence type="inferred from homology"/>
<reference evidence="4" key="1">
    <citation type="submission" date="2013-01" db="EMBL/GenBank/DDBJ databases">
        <title>Genomic Cooperation Between Trypanosomatids and Their Bacterial Endosymbionts in the Synthesis of Essential Amino Acids Heavily Influenced by Multiple Lateral Gene Transfer Events.</title>
        <authorList>
            <person name="Alves J.M.P."/>
            <person name="Klein C."/>
            <person name="Maia da Silva F."/>
            <person name="Costa Martins A.G."/>
            <person name="Serrano M.G."/>
            <person name="Buck G.A."/>
            <person name="Vasconcelos A.T.R."/>
            <person name="France-Sagot M."/>
            <person name="Teixeira M.M.G."/>
            <person name="Motta M.C.M."/>
            <person name="Camargo E.P."/>
        </authorList>
    </citation>
    <scope>NUCLEOTIDE SEQUENCE</scope>
</reference>
<sequence>MFKKFLSVVKGVPPRSSDWVNRLGPVALFGSDCGIPGSSAKILDHFYKSPKDCDFYAEMTFHEPGPIECPPESVIFLPVMNAGQMLQGEALKKPPTKEEWYLGTTEAATDLIERGYIPVNVGGDGSATLGMVEAYKRLFPQEDVVLLHFSAHGTVGNPEAPVRVLLEKNLLKGVVGVGNRCVNSEDRKIRKLHKMFYMDMHAIYAKGLFCIRDIRNDYPVFVSIDANVLDPAFAPAVESPVPGGLSTRDLLHIMNGIRGPKVVGVDIHGYNPKLDICRGDGLGLTQMALTKVLKESVLKCYSISTQTEEEGMARIQMMQRQGTLSENPYPDH</sequence>
<name>U5KM34_HERMU</name>
<evidence type="ECO:0000256" key="2">
    <source>
        <dbReference type="ARBA" id="ARBA00022801"/>
    </source>
</evidence>
<dbReference type="Pfam" id="PF00491">
    <property type="entry name" value="Arginase"/>
    <property type="match status" value="1"/>
</dbReference>
<dbReference type="GO" id="GO:0008783">
    <property type="term" value="F:agmatinase activity"/>
    <property type="evidence" value="ECO:0007669"/>
    <property type="project" value="TreeGrafter"/>
</dbReference>
<keyword evidence="1" id="KW-0479">Metal-binding</keyword>
<dbReference type="GO" id="GO:0046872">
    <property type="term" value="F:metal ion binding"/>
    <property type="evidence" value="ECO:0007669"/>
    <property type="project" value="UniProtKB-KW"/>
</dbReference>
<evidence type="ECO:0000313" key="4">
    <source>
        <dbReference type="EMBL" id="AGT02533.1"/>
    </source>
</evidence>
<keyword evidence="2" id="KW-0378">Hydrolase</keyword>
<dbReference type="PANTHER" id="PTHR11358">
    <property type="entry name" value="ARGINASE/AGMATINASE"/>
    <property type="match status" value="1"/>
</dbReference>
<dbReference type="AlphaFoldDB" id="U5KM34"/>
<evidence type="ECO:0000256" key="3">
    <source>
        <dbReference type="PROSITE-ProRule" id="PRU00742"/>
    </source>
</evidence>
<dbReference type="PROSITE" id="PS51409">
    <property type="entry name" value="ARGINASE_2"/>
    <property type="match status" value="1"/>
</dbReference>
<dbReference type="Gene3D" id="3.40.800.10">
    <property type="entry name" value="Ureohydrolase domain"/>
    <property type="match status" value="1"/>
</dbReference>
<evidence type="ECO:0000256" key="1">
    <source>
        <dbReference type="ARBA" id="ARBA00022723"/>
    </source>
</evidence>
<dbReference type="GO" id="GO:0033389">
    <property type="term" value="P:putrescine biosynthetic process from arginine, via agmatine"/>
    <property type="evidence" value="ECO:0007669"/>
    <property type="project" value="TreeGrafter"/>
</dbReference>
<comment type="similarity">
    <text evidence="3">Belongs to the arginase family.</text>
</comment>
<protein>
    <submittedName>
        <fullName evidence="4">Arginase-like protein</fullName>
    </submittedName>
</protein>
<accession>U5KM34</accession>
<organism evidence="4">
    <name type="scientific">Herpetomonas muscarum</name>
    <dbReference type="NCBI Taxonomy" id="5718"/>
    <lineage>
        <taxon>Eukaryota</taxon>
        <taxon>Discoba</taxon>
        <taxon>Euglenozoa</taxon>
        <taxon>Kinetoplastea</taxon>
        <taxon>Metakinetoplastina</taxon>
        <taxon>Trypanosomatida</taxon>
        <taxon>Trypanosomatidae</taxon>
        <taxon>Herpetomonas</taxon>
    </lineage>
</organism>
<dbReference type="EMBL" id="KC503367">
    <property type="protein sequence ID" value="AGT02533.1"/>
    <property type="molecule type" value="Genomic_DNA"/>
</dbReference>
<dbReference type="SUPFAM" id="SSF52768">
    <property type="entry name" value="Arginase/deacetylase"/>
    <property type="match status" value="1"/>
</dbReference>